<dbReference type="SUPFAM" id="SSF46785">
    <property type="entry name" value="Winged helix' DNA-binding domain"/>
    <property type="match status" value="1"/>
</dbReference>
<dbReference type="Gene3D" id="3.40.50.510">
    <property type="entry name" value="Phosphotransferase system, mannose-type IIA component"/>
    <property type="match status" value="1"/>
</dbReference>
<dbReference type="OrthoDB" id="9771372at2"/>
<dbReference type="EMBL" id="JQCQ01000010">
    <property type="protein sequence ID" value="KRO25451.1"/>
    <property type="molecule type" value="Genomic_DNA"/>
</dbReference>
<dbReference type="Gene3D" id="1.10.1790.10">
    <property type="entry name" value="PRD domain"/>
    <property type="match status" value="1"/>
</dbReference>
<feature type="domain" description="PTS EIIA type-4" evidence="6">
    <location>
        <begin position="554"/>
        <end position="688"/>
    </location>
</feature>
<dbReference type="InterPro" id="IPR036634">
    <property type="entry name" value="PRD_sf"/>
</dbReference>
<dbReference type="Proteomes" id="UP000051249">
    <property type="component" value="Unassembled WGS sequence"/>
</dbReference>
<keyword evidence="1" id="KW-0808">Transferase</keyword>
<dbReference type="GO" id="GO:0016020">
    <property type="term" value="C:membrane"/>
    <property type="evidence" value="ECO:0007669"/>
    <property type="project" value="InterPro"/>
</dbReference>
<dbReference type="GO" id="GO:0016740">
    <property type="term" value="F:transferase activity"/>
    <property type="evidence" value="ECO:0007669"/>
    <property type="project" value="UniProtKB-KW"/>
</dbReference>
<dbReference type="InterPro" id="IPR011608">
    <property type="entry name" value="PRD"/>
</dbReference>
<dbReference type="SUPFAM" id="SSF53062">
    <property type="entry name" value="PTS system fructose IIA component-like"/>
    <property type="match status" value="1"/>
</dbReference>
<evidence type="ECO:0000259" key="7">
    <source>
        <dbReference type="PROSITE" id="PS51372"/>
    </source>
</evidence>
<dbReference type="SMART" id="SM00382">
    <property type="entry name" value="AAA"/>
    <property type="match status" value="1"/>
</dbReference>
<dbReference type="InterPro" id="IPR036662">
    <property type="entry name" value="PTS_EIIA_man-typ_sf"/>
</dbReference>
<dbReference type="PATRIC" id="fig|480391.4.peg.185"/>
<organism evidence="8 9">
    <name type="scientific">Pediococcus argentinicus</name>
    <dbReference type="NCBI Taxonomy" id="480391"/>
    <lineage>
        <taxon>Bacteria</taxon>
        <taxon>Bacillati</taxon>
        <taxon>Bacillota</taxon>
        <taxon>Bacilli</taxon>
        <taxon>Lactobacillales</taxon>
        <taxon>Lactobacillaceae</taxon>
        <taxon>Pediococcus</taxon>
    </lineage>
</organism>
<dbReference type="Gene3D" id="3.40.50.300">
    <property type="entry name" value="P-loop containing nucleotide triphosphate hydrolases"/>
    <property type="match status" value="1"/>
</dbReference>
<dbReference type="InterPro" id="IPR002078">
    <property type="entry name" value="Sigma_54_int"/>
</dbReference>
<reference evidence="8 9" key="1">
    <citation type="journal article" date="2015" name="Genome Announc.">
        <title>Expanding the biotechnology potential of lactobacilli through comparative genomics of 213 strains and associated genera.</title>
        <authorList>
            <person name="Sun Z."/>
            <person name="Harris H.M."/>
            <person name="McCann A."/>
            <person name="Guo C."/>
            <person name="Argimon S."/>
            <person name="Zhang W."/>
            <person name="Yang X."/>
            <person name="Jeffery I.B."/>
            <person name="Cooney J.C."/>
            <person name="Kagawa T.F."/>
            <person name="Liu W."/>
            <person name="Song Y."/>
            <person name="Salvetti E."/>
            <person name="Wrobel A."/>
            <person name="Rasinkangas P."/>
            <person name="Parkhill J."/>
            <person name="Rea M.C."/>
            <person name="O'Sullivan O."/>
            <person name="Ritari J."/>
            <person name="Douillard F.P."/>
            <person name="Paul Ross R."/>
            <person name="Yang R."/>
            <person name="Briner A.E."/>
            <person name="Felis G.E."/>
            <person name="de Vos W.M."/>
            <person name="Barrangou R."/>
            <person name="Klaenhammer T.R."/>
            <person name="Caufield P.W."/>
            <person name="Cui Y."/>
            <person name="Zhang H."/>
            <person name="O'Toole P.W."/>
        </authorList>
    </citation>
    <scope>NUCLEOTIDE SEQUENCE [LARGE SCALE GENOMIC DNA]</scope>
    <source>
        <strain evidence="8 9">DSM 23026</strain>
    </source>
</reference>
<dbReference type="GO" id="GO:0005524">
    <property type="term" value="F:ATP binding"/>
    <property type="evidence" value="ECO:0007669"/>
    <property type="project" value="UniProtKB-KW"/>
</dbReference>
<dbReference type="CDD" id="cd00009">
    <property type="entry name" value="AAA"/>
    <property type="match status" value="1"/>
</dbReference>
<keyword evidence="2" id="KW-0547">Nucleotide-binding</keyword>
<gene>
    <name evidence="8" type="ORF">IV88_GL000182</name>
</gene>
<protein>
    <submittedName>
        <fullName evidence="8">Transcriptional regulator</fullName>
    </submittedName>
</protein>
<dbReference type="InterPro" id="IPR027417">
    <property type="entry name" value="P-loop_NTPase"/>
</dbReference>
<evidence type="ECO:0000256" key="4">
    <source>
        <dbReference type="ARBA" id="ARBA00023125"/>
    </source>
</evidence>
<feature type="domain" description="PRD" evidence="7">
    <location>
        <begin position="808"/>
        <end position="914"/>
    </location>
</feature>
<dbReference type="Pfam" id="PF00874">
    <property type="entry name" value="PRD"/>
    <property type="match status" value="1"/>
</dbReference>
<keyword evidence="3" id="KW-0067">ATP-binding</keyword>
<comment type="caution">
    <text evidence="8">The sequence shown here is derived from an EMBL/GenBank/DDBJ whole genome shotgun (WGS) entry which is preliminary data.</text>
</comment>
<evidence type="ECO:0000259" key="5">
    <source>
        <dbReference type="PROSITE" id="PS50045"/>
    </source>
</evidence>
<dbReference type="InterPro" id="IPR036390">
    <property type="entry name" value="WH_DNA-bd_sf"/>
</dbReference>
<dbReference type="PANTHER" id="PTHR32071:SF38">
    <property type="entry name" value="PSP OPERON TRANSCRIPTIONAL ACTIVATOR"/>
    <property type="match status" value="1"/>
</dbReference>
<proteinExistence type="predicted"/>
<dbReference type="Pfam" id="PF03610">
    <property type="entry name" value="EIIA-man"/>
    <property type="match status" value="1"/>
</dbReference>
<dbReference type="PROSITE" id="PS50045">
    <property type="entry name" value="SIGMA54_INTERACT_4"/>
    <property type="match status" value="1"/>
</dbReference>
<name>A0A0R2NLE0_9LACO</name>
<accession>A0A0R2NLE0</accession>
<dbReference type="AlphaFoldDB" id="A0A0R2NLE0"/>
<dbReference type="GO" id="GO:0003677">
    <property type="term" value="F:DNA binding"/>
    <property type="evidence" value="ECO:0007669"/>
    <property type="project" value="UniProtKB-KW"/>
</dbReference>
<dbReference type="SUPFAM" id="SSF63520">
    <property type="entry name" value="PTS-regulatory domain, PRD"/>
    <property type="match status" value="1"/>
</dbReference>
<dbReference type="GO" id="GO:0009401">
    <property type="term" value="P:phosphoenolpyruvate-dependent sugar phosphotransferase system"/>
    <property type="evidence" value="ECO:0007669"/>
    <property type="project" value="InterPro"/>
</dbReference>
<evidence type="ECO:0000313" key="8">
    <source>
        <dbReference type="EMBL" id="KRO25451.1"/>
    </source>
</evidence>
<dbReference type="InterPro" id="IPR003593">
    <property type="entry name" value="AAA+_ATPase"/>
</dbReference>
<evidence type="ECO:0000259" key="6">
    <source>
        <dbReference type="PROSITE" id="PS51096"/>
    </source>
</evidence>
<evidence type="ECO:0000256" key="3">
    <source>
        <dbReference type="ARBA" id="ARBA00022840"/>
    </source>
</evidence>
<dbReference type="InterPro" id="IPR004701">
    <property type="entry name" value="PTS_EIIA_man-typ"/>
</dbReference>
<dbReference type="RefSeq" id="WP_057798928.1">
    <property type="nucleotide sequence ID" value="NZ_BJZZ01000009.1"/>
</dbReference>
<dbReference type="Pfam" id="PF00158">
    <property type="entry name" value="Sigma54_activat"/>
    <property type="match status" value="1"/>
</dbReference>
<dbReference type="PROSITE" id="PS51096">
    <property type="entry name" value="PTS_EIIA_TYPE_4"/>
    <property type="match status" value="1"/>
</dbReference>
<feature type="domain" description="Sigma-54 factor interaction" evidence="5">
    <location>
        <begin position="102"/>
        <end position="334"/>
    </location>
</feature>
<dbReference type="PANTHER" id="PTHR32071">
    <property type="entry name" value="TRANSCRIPTIONAL REGULATORY PROTEIN"/>
    <property type="match status" value="1"/>
</dbReference>
<dbReference type="GO" id="GO:0006355">
    <property type="term" value="P:regulation of DNA-templated transcription"/>
    <property type="evidence" value="ECO:0007669"/>
    <property type="project" value="InterPro"/>
</dbReference>
<evidence type="ECO:0000256" key="2">
    <source>
        <dbReference type="ARBA" id="ARBA00022741"/>
    </source>
</evidence>
<dbReference type="SUPFAM" id="SSF52540">
    <property type="entry name" value="P-loop containing nucleoside triphosphate hydrolases"/>
    <property type="match status" value="1"/>
</dbReference>
<evidence type="ECO:0000256" key="1">
    <source>
        <dbReference type="ARBA" id="ARBA00022679"/>
    </source>
</evidence>
<keyword evidence="4" id="KW-0238">DNA-binding</keyword>
<dbReference type="PROSITE" id="PS51372">
    <property type="entry name" value="PRD_2"/>
    <property type="match status" value="1"/>
</dbReference>
<evidence type="ECO:0000313" key="9">
    <source>
        <dbReference type="Proteomes" id="UP000051249"/>
    </source>
</evidence>
<sequence length="914" mass="102878">MLTNREKVIDFLKSRSESLSATNKLGVSAKAISDELQIQRSTVSLYLNDLVRNGEALKINTRPVYFIDAAIYEKNKSNLPNIQKYLHKAKAKKHITDPFHQLVGESDSLKGVVEQMKSAVIYPPNGMPSLLMGDSGVGKSFIAKLAYLYAKEQGYVSGEFVTLNCAEYADNPELLSSMLFGHTKGAFTGAQDERQGLLASAQNGYLFLDEVHRLAPESQEKLFQFMDKGTYRPVGETSKVRKSNARLIFATTERNNVDFLQTFLRRIPLVIQIPSYQERTKKEKIALITSLFMKEAKLIQRNLTISSEAVCLLITQVKDGNIGKLGSIVKLACAESLLKHRDDNTSGLLIKINDLPASFLTDQKQLSELPTNKDETIKIDFTQNVAISATTSQQVKLQDYAKRIIAASSNLDATDEQRQEFFNKISKIVDQLSDYISFDLGRSQPTAFAEFIESTIKTSLANFYLNFGMNQFNSNADLLTKIILFINDYENDQEIEGLTESNIKIKSFYSERYELAEQVVQTIGTQLDVQKPDLYKLLVFGFIFSQRKQLIPRDTNAVIVAHGYSTASSIATTVNRLLGTFVFASFDMPLDAGVNAVVSELKRYFNTINTEKELIILVDMGSLTKLQSKIQDFYDGTIGIMTNVSTASALFVGQKVLKNEVDTEGLQQIAEQTSAKSNVLVQQKRPKVILTTCITGIGAAKYLQKVVQDNTNGEINVVTCDYYELKRDGKQNSIFKDYNVKVIIGTDDPDITDVPYLSVESLINREVGDRVLLNAFPDVFNNKNLENMNTAMVRAFTIDSIASNLAKVQPDITIDQVEHCVKVLERSLGSKMDVYLRISLYMHLCFMLDRIVDNHPNMDYHNLQQFKKEHQQFIKVVKDAFSEIEHYYKVTVPTSEIGFVYDILKNRISLKSMD</sequence>
<keyword evidence="9" id="KW-1185">Reference proteome</keyword>